<evidence type="ECO:0000256" key="2">
    <source>
        <dbReference type="ARBA" id="ARBA00023180"/>
    </source>
</evidence>
<dbReference type="InterPro" id="IPR051487">
    <property type="entry name" value="Ser/Thr_Proteases_Immune/Dev"/>
</dbReference>
<dbReference type="Proteomes" id="UP001151699">
    <property type="component" value="Chromosome C"/>
</dbReference>
<dbReference type="PROSITE" id="PS50240">
    <property type="entry name" value="TRYPSIN_DOM"/>
    <property type="match status" value="1"/>
</dbReference>
<dbReference type="InterPro" id="IPR001254">
    <property type="entry name" value="Trypsin_dom"/>
</dbReference>
<name>A0A9Q0MSL3_9DIPT</name>
<evidence type="ECO:0000259" key="5">
    <source>
        <dbReference type="PROSITE" id="PS50240"/>
    </source>
</evidence>
<organism evidence="6 7">
    <name type="scientific">Pseudolycoriella hygida</name>
    <dbReference type="NCBI Taxonomy" id="35572"/>
    <lineage>
        <taxon>Eukaryota</taxon>
        <taxon>Metazoa</taxon>
        <taxon>Ecdysozoa</taxon>
        <taxon>Arthropoda</taxon>
        <taxon>Hexapoda</taxon>
        <taxon>Insecta</taxon>
        <taxon>Pterygota</taxon>
        <taxon>Neoptera</taxon>
        <taxon>Endopterygota</taxon>
        <taxon>Diptera</taxon>
        <taxon>Nematocera</taxon>
        <taxon>Sciaroidea</taxon>
        <taxon>Sciaridae</taxon>
        <taxon>Pseudolycoriella</taxon>
    </lineage>
</organism>
<proteinExistence type="inferred from homology"/>
<dbReference type="SUPFAM" id="SSF52058">
    <property type="entry name" value="L domain-like"/>
    <property type="match status" value="1"/>
</dbReference>
<dbReference type="Pfam" id="PF00089">
    <property type="entry name" value="Trypsin"/>
    <property type="match status" value="1"/>
</dbReference>
<dbReference type="OrthoDB" id="7787595at2759"/>
<dbReference type="EMBL" id="WJQU01000004">
    <property type="protein sequence ID" value="KAJ6636229.1"/>
    <property type="molecule type" value="Genomic_DNA"/>
</dbReference>
<feature type="domain" description="Peptidase S1" evidence="5">
    <location>
        <begin position="126"/>
        <end position="360"/>
    </location>
</feature>
<comment type="similarity">
    <text evidence="3">Belongs to the peptidase S1 family. CLIP subfamily.</text>
</comment>
<dbReference type="SUPFAM" id="SSF50494">
    <property type="entry name" value="Trypsin-like serine proteases"/>
    <property type="match status" value="1"/>
</dbReference>
<accession>A0A9Q0MSL3</accession>
<dbReference type="InterPro" id="IPR032675">
    <property type="entry name" value="LRR_dom_sf"/>
</dbReference>
<keyword evidence="1" id="KW-1015">Disulfide bond</keyword>
<dbReference type="SMART" id="SM00020">
    <property type="entry name" value="Tryp_SPc"/>
    <property type="match status" value="1"/>
</dbReference>
<protein>
    <submittedName>
        <fullName evidence="6">Chymotrypsin-C</fullName>
    </submittedName>
</protein>
<dbReference type="GO" id="GO:0006508">
    <property type="term" value="P:proteolysis"/>
    <property type="evidence" value="ECO:0007669"/>
    <property type="project" value="InterPro"/>
</dbReference>
<feature type="compositionally biased region" description="Polar residues" evidence="4">
    <location>
        <begin position="30"/>
        <end position="39"/>
    </location>
</feature>
<feature type="region of interest" description="Disordered" evidence="4">
    <location>
        <begin position="28"/>
        <end position="69"/>
    </location>
</feature>
<dbReference type="Gene3D" id="3.80.10.10">
    <property type="entry name" value="Ribonuclease Inhibitor"/>
    <property type="match status" value="1"/>
</dbReference>
<evidence type="ECO:0000256" key="4">
    <source>
        <dbReference type="SAM" id="MobiDB-lite"/>
    </source>
</evidence>
<keyword evidence="2" id="KW-0325">Glycoprotein</keyword>
<dbReference type="GO" id="GO:0004252">
    <property type="term" value="F:serine-type endopeptidase activity"/>
    <property type="evidence" value="ECO:0007669"/>
    <property type="project" value="InterPro"/>
</dbReference>
<evidence type="ECO:0000256" key="1">
    <source>
        <dbReference type="ARBA" id="ARBA00023157"/>
    </source>
</evidence>
<sequence length="616" mass="70141">MILHVKEILKERLEAKVVLKRLSVPMVRRSPNNPSTTFEGKQGCPQLGTDEGDGESTAEDLHEEEDDDDEVEVIIGSEDHVCWFDWIVRDVMVRTHEQHPENNSCHHELKVSADECGSIQFPPELLIESKQTRKGFWPFAVAIYGIKESRVFCGGSIISKKHILTAGHCVQDRSIGLQYAPSEISVRLEAYVLPVGGRNVNVSEIYIHPYWEEFNVARLDSDIAILLLTDSLTLNQNVQVVCLPSDDDIVQDTIGYVVGWGSENQLPSHSIVNVLENSFCYSLNQTNMRTICGEVETMDSSIREVAGGGLFVSDFASTWVQHGIAVLFTNVTIKEEKYDEPVMFFVNVKSFKIWIEYIVNQTGGALGEAIKRKHNLNCSYMFLYYSYTCVVHDLNLLNKHFAVDTIIGTHISGENSDKVEIIQFHNGTMFSLINGLGKLFPNLKSLYIGYSDSSSLNMKVISRSNFENMKNLFEIVIHKSDIETLPEDTFCELPKLERFQLDGKLKKLPENIFQMNPRLKEVYLASNALQKLPRHLFKNNTLLDWVNFSNNLIKIIEIDFSQFANVRYVFLDGNVCINKNFIKTEILNENLYQETNAVGKVMELQRLIYNNCSFFP</sequence>
<keyword evidence="7" id="KW-1185">Reference proteome</keyword>
<dbReference type="InterPro" id="IPR043504">
    <property type="entry name" value="Peptidase_S1_PA_chymotrypsin"/>
</dbReference>
<dbReference type="AlphaFoldDB" id="A0A9Q0MSL3"/>
<evidence type="ECO:0000256" key="3">
    <source>
        <dbReference type="ARBA" id="ARBA00024195"/>
    </source>
</evidence>
<dbReference type="InterPro" id="IPR018114">
    <property type="entry name" value="TRYPSIN_HIS"/>
</dbReference>
<evidence type="ECO:0000313" key="7">
    <source>
        <dbReference type="Proteomes" id="UP001151699"/>
    </source>
</evidence>
<reference evidence="6" key="1">
    <citation type="submission" date="2022-07" db="EMBL/GenBank/DDBJ databases">
        <authorList>
            <person name="Trinca V."/>
            <person name="Uliana J.V.C."/>
            <person name="Torres T.T."/>
            <person name="Ward R.J."/>
            <person name="Monesi N."/>
        </authorList>
    </citation>
    <scope>NUCLEOTIDE SEQUENCE</scope>
    <source>
        <strain evidence="6">HSMRA1968</strain>
        <tissue evidence="6">Whole embryos</tissue>
    </source>
</reference>
<gene>
    <name evidence="6" type="primary">Ctrc_1</name>
    <name evidence="6" type="ORF">Bhyg_14817</name>
</gene>
<dbReference type="InterPro" id="IPR009003">
    <property type="entry name" value="Peptidase_S1_PA"/>
</dbReference>
<dbReference type="Pfam" id="PF13855">
    <property type="entry name" value="LRR_8"/>
    <property type="match status" value="1"/>
</dbReference>
<dbReference type="PANTHER" id="PTHR24256">
    <property type="entry name" value="TRYPTASE-RELATED"/>
    <property type="match status" value="1"/>
</dbReference>
<dbReference type="Gene3D" id="2.40.10.10">
    <property type="entry name" value="Trypsin-like serine proteases"/>
    <property type="match status" value="1"/>
</dbReference>
<feature type="compositionally biased region" description="Acidic residues" evidence="4">
    <location>
        <begin position="50"/>
        <end position="69"/>
    </location>
</feature>
<comment type="caution">
    <text evidence="6">The sequence shown here is derived from an EMBL/GenBank/DDBJ whole genome shotgun (WGS) entry which is preliminary data.</text>
</comment>
<evidence type="ECO:0000313" key="6">
    <source>
        <dbReference type="EMBL" id="KAJ6636229.1"/>
    </source>
</evidence>
<dbReference type="CDD" id="cd00190">
    <property type="entry name" value="Tryp_SPc"/>
    <property type="match status" value="1"/>
</dbReference>
<dbReference type="PROSITE" id="PS00134">
    <property type="entry name" value="TRYPSIN_HIS"/>
    <property type="match status" value="1"/>
</dbReference>
<dbReference type="InterPro" id="IPR001611">
    <property type="entry name" value="Leu-rich_rpt"/>
</dbReference>